<reference evidence="1" key="1">
    <citation type="submission" date="2019-03" db="EMBL/GenBank/DDBJ databases">
        <authorList>
            <person name="Danneels B."/>
        </authorList>
    </citation>
    <scope>NUCLEOTIDE SEQUENCE</scope>
</reference>
<protein>
    <submittedName>
        <fullName evidence="1">Miscellaneous hypothetical/partial homology</fullName>
    </submittedName>
</protein>
<dbReference type="EMBL" id="CAADIO010000049">
    <property type="protein sequence ID" value="VFR96534.1"/>
    <property type="molecule type" value="Genomic_DNA"/>
</dbReference>
<gene>
    <name evidence="1" type="ORF">RAN3_1890</name>
</gene>
<organism evidence="1">
    <name type="scientific">plant metagenome</name>
    <dbReference type="NCBI Taxonomy" id="1297885"/>
    <lineage>
        <taxon>unclassified sequences</taxon>
        <taxon>metagenomes</taxon>
        <taxon>organismal metagenomes</taxon>
    </lineage>
</organism>
<sequence>MSLDGDLVGYLDGLNRGIQEQVLRSAAHAGAKFLQDVAQANAPVYVPKGLTKRRIKPGQLRDSIYRVFSESQSSGTFKLYEVSWNHTKAPHGYWMENGFWLTKGKRRSGQQVKVRWVPGKAFIRRAGDRSDEALRIATQRADERMHELVQSLQTGASMKKDVDL</sequence>
<evidence type="ECO:0000313" key="1">
    <source>
        <dbReference type="EMBL" id="VFR96534.1"/>
    </source>
</evidence>
<dbReference type="AlphaFoldDB" id="A0A484VFH6"/>
<accession>A0A484VFH6</accession>
<name>A0A484VFH6_9ZZZZ</name>
<proteinExistence type="predicted"/>